<dbReference type="GO" id="GO:0003677">
    <property type="term" value="F:DNA binding"/>
    <property type="evidence" value="ECO:0007669"/>
    <property type="project" value="InterPro"/>
</dbReference>
<dbReference type="Gene3D" id="1.10.260.40">
    <property type="entry name" value="lambda repressor-like DNA-binding domains"/>
    <property type="match status" value="1"/>
</dbReference>
<protein>
    <submittedName>
        <fullName evidence="2">Putative transcriptional regulator</fullName>
    </submittedName>
</protein>
<keyword evidence="3" id="KW-1185">Reference proteome</keyword>
<proteinExistence type="predicted"/>
<dbReference type="InterPro" id="IPR010982">
    <property type="entry name" value="Lambda_DNA-bd_dom_sf"/>
</dbReference>
<accession>A0A482MGW8</accession>
<dbReference type="InterPro" id="IPR055172">
    <property type="entry name" value="HTH_RsaL-like"/>
</dbReference>
<evidence type="ECO:0000259" key="1">
    <source>
        <dbReference type="Pfam" id="PF22495"/>
    </source>
</evidence>
<reference evidence="3" key="1">
    <citation type="submission" date="2019-03" db="EMBL/GenBank/DDBJ databases">
        <authorList>
            <person name="Bockoven R."/>
            <person name="Gutierrez J."/>
            <person name="Newkirk H."/>
            <person name="Liu M."/>
            <person name="Ramsey J."/>
            <person name="Cahill J."/>
        </authorList>
    </citation>
    <scope>NUCLEOTIDE SEQUENCE [LARGE SCALE GENOMIC DNA]</scope>
</reference>
<evidence type="ECO:0000313" key="3">
    <source>
        <dbReference type="Proteomes" id="UP000307326"/>
    </source>
</evidence>
<evidence type="ECO:0000313" key="2">
    <source>
        <dbReference type="EMBL" id="QBQ72166.1"/>
    </source>
</evidence>
<dbReference type="Pfam" id="PF22495">
    <property type="entry name" value="HTH_92"/>
    <property type="match status" value="1"/>
</dbReference>
<name>A0A482MGW8_9CAUD</name>
<organism evidence="2 3">
    <name type="scientific">Serratia phage Parlo</name>
    <dbReference type="NCBI Taxonomy" id="2557554"/>
    <lineage>
        <taxon>Viruses</taxon>
        <taxon>Duplodnaviria</taxon>
        <taxon>Heunggongvirae</taxon>
        <taxon>Uroviricota</taxon>
        <taxon>Caudoviricetes</taxon>
        <taxon>Parlovirus</taxon>
        <taxon>Parlovirus parlo</taxon>
    </lineage>
</organism>
<feature type="domain" description="RsaL-like HTH" evidence="1">
    <location>
        <begin position="16"/>
        <end position="60"/>
    </location>
</feature>
<sequence>MKIKSESEITPDAMLKLRLAKGLSQSKFWKPVCVSAARGSCYETGRNRIPETVKRLLYLYYVLELPIDTPEIAGLTKTVKMNQVRETLTAGIDSLKELNG</sequence>
<dbReference type="EMBL" id="MK618715">
    <property type="protein sequence ID" value="QBQ72166.1"/>
    <property type="molecule type" value="Genomic_DNA"/>
</dbReference>
<gene>
    <name evidence="2" type="ORF">CPT_Parlo_017</name>
</gene>
<dbReference type="Proteomes" id="UP000307326">
    <property type="component" value="Segment"/>
</dbReference>